<keyword evidence="2" id="KW-1185">Reference proteome</keyword>
<organism evidence="1 2">
    <name type="scientific">Fusarium austroamericanum</name>
    <dbReference type="NCBI Taxonomy" id="282268"/>
    <lineage>
        <taxon>Eukaryota</taxon>
        <taxon>Fungi</taxon>
        <taxon>Dikarya</taxon>
        <taxon>Ascomycota</taxon>
        <taxon>Pezizomycotina</taxon>
        <taxon>Sordariomycetes</taxon>
        <taxon>Hypocreomycetidae</taxon>
        <taxon>Hypocreales</taxon>
        <taxon>Nectriaceae</taxon>
        <taxon>Fusarium</taxon>
    </lineage>
</organism>
<accession>A0AAN5ZA68</accession>
<sequence length="223" mass="24719">MTVHRTSVLDFTWNDSTTNAPGITLSAGVPVLATAGITVKASLQAAFMQTIENHESYDRLDTYTVQPTEGYIEDCLDQEELRAYMKGKPFWSMFMITGIKVARIGTKETREENGMVVDVGPSLDAFGLASLTATTNMKRATSKSASGSHTRDFIWAIRLAKVHKGLLLRDWSVTTYTRRATFDNKEGDADVESALQGEGMDEFQIIDDNDMDEAIVLNEQFIS</sequence>
<comment type="caution">
    <text evidence="1">The sequence shown here is derived from an EMBL/GenBank/DDBJ whole genome shotgun (WGS) entry which is preliminary data.</text>
</comment>
<dbReference type="AlphaFoldDB" id="A0AAN5ZA68"/>
<reference evidence="1 2" key="1">
    <citation type="submission" date="2020-02" db="EMBL/GenBank/DDBJ databases">
        <title>Identification and distribution of gene clusters putatively required for synthesis of sphingolipid metabolism inhibitors in phylogenetically diverse species of the filamentous fungus Fusarium.</title>
        <authorList>
            <person name="Kim H.-S."/>
            <person name="Busman M."/>
            <person name="Brown D.W."/>
            <person name="Divon H."/>
            <person name="Uhlig S."/>
            <person name="Proctor R.H."/>
        </authorList>
    </citation>
    <scope>NUCLEOTIDE SEQUENCE [LARGE SCALE GENOMIC DNA]</scope>
    <source>
        <strain evidence="1 2">NRRL 2903</strain>
    </source>
</reference>
<evidence type="ECO:0000313" key="2">
    <source>
        <dbReference type="Proteomes" id="UP000537989"/>
    </source>
</evidence>
<proteinExistence type="predicted"/>
<dbReference type="EMBL" id="JAAMOD010000164">
    <property type="protein sequence ID" value="KAF5237119.1"/>
    <property type="molecule type" value="Genomic_DNA"/>
</dbReference>
<evidence type="ECO:0000313" key="1">
    <source>
        <dbReference type="EMBL" id="KAF5237119.1"/>
    </source>
</evidence>
<name>A0AAN5ZA68_FUSAU</name>
<protein>
    <submittedName>
        <fullName evidence="1">Uncharacterized protein</fullName>
    </submittedName>
</protein>
<dbReference type="Proteomes" id="UP000537989">
    <property type="component" value="Unassembled WGS sequence"/>
</dbReference>
<gene>
    <name evidence="1" type="ORF">FAUST_6259</name>
</gene>